<dbReference type="EMBL" id="UFYA01000001">
    <property type="protein sequence ID" value="STD12236.1"/>
    <property type="molecule type" value="Genomic_DNA"/>
</dbReference>
<dbReference type="AlphaFoldDB" id="A0AA46BP69"/>
<dbReference type="Proteomes" id="UP000254118">
    <property type="component" value="Unassembled WGS sequence"/>
</dbReference>
<reference evidence="1 2" key="1">
    <citation type="submission" date="2018-06" db="EMBL/GenBank/DDBJ databases">
        <authorList>
            <consortium name="Pathogen Informatics"/>
            <person name="Doyle S."/>
        </authorList>
    </citation>
    <scope>NUCLEOTIDE SEQUENCE [LARGE SCALE GENOMIC DNA]</scope>
    <source>
        <strain evidence="1 2">NCTC7915</strain>
    </source>
</reference>
<name>A0AA46BP69_9MICO</name>
<protein>
    <submittedName>
        <fullName evidence="1">Uncharacterized protein</fullName>
    </submittedName>
</protein>
<organism evidence="1 2">
    <name type="scientific">Dermatophilus congolensis</name>
    <dbReference type="NCBI Taxonomy" id="1863"/>
    <lineage>
        <taxon>Bacteria</taxon>
        <taxon>Bacillati</taxon>
        <taxon>Actinomycetota</taxon>
        <taxon>Actinomycetes</taxon>
        <taxon>Micrococcales</taxon>
        <taxon>Dermatophilaceae</taxon>
        <taxon>Dermatophilus</taxon>
    </lineage>
</organism>
<sequence>MAVKMWTRVGLYPRAVRAARSSSNPARTTSVTLHAMANSPIVVVRRKMVSAPVFPPLVIEAVRSPVKAIIPAVDAA</sequence>
<comment type="caution">
    <text evidence="1">The sequence shown here is derived from an EMBL/GenBank/DDBJ whole genome shotgun (WGS) entry which is preliminary data.</text>
</comment>
<evidence type="ECO:0000313" key="1">
    <source>
        <dbReference type="EMBL" id="STD12236.1"/>
    </source>
</evidence>
<accession>A0AA46BP69</accession>
<gene>
    <name evidence="1" type="ORF">NCTC7915_01743</name>
</gene>
<proteinExistence type="predicted"/>
<evidence type="ECO:0000313" key="2">
    <source>
        <dbReference type="Proteomes" id="UP000254118"/>
    </source>
</evidence>